<comment type="caution">
    <text evidence="4">The sequence shown here is derived from an EMBL/GenBank/DDBJ whole genome shotgun (WGS) entry which is preliminary data.</text>
</comment>
<dbReference type="InterPro" id="IPR046837">
    <property type="entry name" value="Laa1/Sip1/HEATR5-like_HEAT"/>
</dbReference>
<proteinExistence type="inferred from homology"/>
<dbReference type="STRING" id="1093900.A0A507BDW6"/>
<dbReference type="InterPro" id="IPR040108">
    <property type="entry name" value="Laa1/Sip1/HEATR5"/>
</dbReference>
<dbReference type="FunCoup" id="A0A507BDW6">
    <property type="interactions" value="96"/>
</dbReference>
<reference evidence="4 5" key="1">
    <citation type="submission" date="2019-06" db="EMBL/GenBank/DDBJ databases">
        <title>Draft genome sequence of the filamentous fungus Phialemoniopsis curvata isolated from diesel fuel.</title>
        <authorList>
            <person name="Varaljay V.A."/>
            <person name="Lyon W.J."/>
            <person name="Crouch A.L."/>
            <person name="Drake C.E."/>
            <person name="Hollomon J.M."/>
            <person name="Nadeau L.J."/>
            <person name="Nunn H.S."/>
            <person name="Stevenson B.S."/>
            <person name="Bojanowski C.L."/>
            <person name="Crookes-Goodson W.J."/>
        </authorList>
    </citation>
    <scope>NUCLEOTIDE SEQUENCE [LARGE SCALE GENOMIC DNA]</scope>
    <source>
        <strain evidence="4 5">D216</strain>
    </source>
</reference>
<feature type="region of interest" description="Disordered" evidence="2">
    <location>
        <begin position="49"/>
        <end position="80"/>
    </location>
</feature>
<comment type="similarity">
    <text evidence="1">Belongs to the HEATR5 family.</text>
</comment>
<dbReference type="GO" id="GO:0016020">
    <property type="term" value="C:membrane"/>
    <property type="evidence" value="ECO:0007669"/>
    <property type="project" value="TreeGrafter"/>
</dbReference>
<dbReference type="GO" id="GO:0008104">
    <property type="term" value="P:intracellular protein localization"/>
    <property type="evidence" value="ECO:0007669"/>
    <property type="project" value="TreeGrafter"/>
</dbReference>
<feature type="compositionally biased region" description="Low complexity" evidence="2">
    <location>
        <begin position="869"/>
        <end position="879"/>
    </location>
</feature>
<organism evidence="4 5">
    <name type="scientific">Thyridium curvatum</name>
    <dbReference type="NCBI Taxonomy" id="1093900"/>
    <lineage>
        <taxon>Eukaryota</taxon>
        <taxon>Fungi</taxon>
        <taxon>Dikarya</taxon>
        <taxon>Ascomycota</taxon>
        <taxon>Pezizomycotina</taxon>
        <taxon>Sordariomycetes</taxon>
        <taxon>Sordariomycetidae</taxon>
        <taxon>Thyridiales</taxon>
        <taxon>Thyridiaceae</taxon>
        <taxon>Thyridium</taxon>
    </lineage>
</organism>
<dbReference type="GeneID" id="41971694"/>
<feature type="compositionally biased region" description="Low complexity" evidence="2">
    <location>
        <begin position="51"/>
        <end position="60"/>
    </location>
</feature>
<dbReference type="Pfam" id="PF20210">
    <property type="entry name" value="Laa1_Sip1_HTR5"/>
    <property type="match status" value="1"/>
</dbReference>
<dbReference type="PANTHER" id="PTHR21663">
    <property type="entry name" value="HYPOTHETICAL HEAT DOMAIN-CONTAINING"/>
    <property type="match status" value="1"/>
</dbReference>
<feature type="region of interest" description="Disordered" evidence="2">
    <location>
        <begin position="351"/>
        <end position="387"/>
    </location>
</feature>
<protein>
    <recommendedName>
        <fullName evidence="3">LAA1-like C-terminal TPR repeats domain-containing protein</fullName>
    </recommendedName>
</protein>
<sequence>MDLDRPEICTYFTPDRSLLPEYPLNTRIHLEFPVYGQKGTFYIRIGGRQMSSAPSPEASEGAPDDAAPPPPAPPTAALTSTNPELDVAKLKALPAEQQDLFLLNFVSTLSKHVLSLAPDDCTAQQFYLKKEIFQIINLPAPAPSRVVRNNLGKCLGHIFGKGDRKLLFETINELNAIVSAGKSKSDADIKAKHAAVACLGDVFAAAGDSAIGLHQLTCSTLIKTLKASQNNAGLRAAIFTSLGKLVKMIESSLDDSLARDIWKQARNHASSDKGSLVVVSACRCLKNMVRYTPYFDNSSDFESLQKTIFKTMDYASSQARQAAAECLAEAMVKGYSESAVGESLSKLKRTKTKSLKRASTAPGVMQDEDDIPSRSESPAPTKKSQDLSLSVTDILRTLSTQYVRMSTTNRTRAALGMCYTKVLQRLGERIVETHYLAIVDNLSIDILGHANIVNNRYRSLISRRIVDIILQDVVGQKLLGETAQSNCAKSIVNGILKNYPQVLKERPEPTKHTLIVSLGALSSLIKSLGSATNNFAEACRDGLLQVLQHPSYTVQVFASACMKAFVLACPQQLLPCLSVCMNSLNRELGLVAGGRNNPRKCIGFAHGLAATLSASPLRPLHGSVDINSRVLSMATNLLKSSGKQELRVASTHIQVAWTLIGGLMSLGPNFVKIHLSQLLLLWKNALPKPLAKDNTSSRNYLEASFLTHVRECALGSILAFLQFNHRLLTVDVSKRIATMLQHTSAYLKTLPAKKTTEDITQRLTPALQLQDLDLMVQRRVLQCYIKLINLSPAGGSEALLQSNLLTLALSLFADPDNYTPSSLSASIANAAGTFETIWDVADNSGFGVTGLVSGFNVKDLPGQHENSAEPSPLEESGPESSIESLLRSPICGTLEHDASLLYIAGSDAPNELPDPPATEVVNMAIQLFAFVFPLTPAKVQESILEQTATFISAGSLQRDPGRKAAINVNVSVALLSALRVAVKETQASSGDITNMAVEKLLQELVRGFVIDPDQYIRSIGYATLGRLCNACGNSFTNHEVKYLVDTIVGNREPSARAGCAMALGCIQTKVGGLAAGYHLKTILGIIMSLCNDPHPTVHFWALEAFALASDAAGLGFSNYVSSTLAMLAQLYVSDNHHAEVSSAISMSLEMDLSTTAAIARCIDSIINVLGPDLQDSTKSRELILTLVNEFQQEEDIRVQQASLSCLEHLSLYAPGYMQFEDYVRLLQKYLNSEYLELRDVAVDGLYNLMKRNPYDVIAAAEKGFEEQLWLVLDSAPSHDGIRNIIRNWMRQTCLADTGPWLQRFQGVLKMTRPKAVELTKASAQKSGPAIDLQDEEVAGFAAAAGASKDKDTPSGSDVEPLRWQVVTFAMSCLNDIFGLIAKDVATNGESPAQTALQSRIADVVRMAFSASTSGVLEQRIRGLKIIGDVLKMFGKTPDPDFDEAMLLEQYQAQISSALTPAFAADSSPELASEAVNVCAAFISTGIVTDVDRMGRILKTLVSALENFSTENEHAGIGDLKGLSSNAQVMVKMSVFAAWAELQVASSEQQYLFDVLKPHIGTLTPLWLESLREFARLRFEPDISMTLGPPSLSGSLDTIYAALNRETLLKFYQESWLKLVDAIASLIEQDSEFVFDALDGKETDGPNTNGHSKGADINYRDEPVAFFFVLFGIAFEALAAKPGHGDSLASREQTLEILRALKKILHPSVSGHAIYREAIFSETMDLLDRLSLTEALDVQGVIVEIARALCVAHPAARKQEEPDTGELSEDIEQLFELTRIIVLVLSGLLPNLAEANQPVRHQMTEEAILLIRTSLNALVDAAEVFPTVIKTDLHACCIHIFATILATPICQDLVVPQSLPILKRFIATMYKSRTVESDGGSQTDVQLQGCLRRFLSIYLNAQKREAPTSLPCVKNCLLAITILFTGGRNQLPASDPLVVRFLDELVDCLTDRMTARIAANCVRSLVLQPRHTPADQTIVRHLLPRLVAFVTNTEPEDPERARPHVAQTLSSYVAAVPRDHAPIAMALVVPTLLSRAASEDGGERDAVYRETSARLLELASVDQAAFRGVVAGMSEGQKAFMEEVIRAGRQSAAGAGAGEKGAGAANGGGQPSIALKMDFGGGQ</sequence>
<dbReference type="InterPro" id="IPR011989">
    <property type="entry name" value="ARM-like"/>
</dbReference>
<dbReference type="GO" id="GO:0042147">
    <property type="term" value="P:retrograde transport, endosome to Golgi"/>
    <property type="evidence" value="ECO:0007669"/>
    <property type="project" value="TreeGrafter"/>
</dbReference>
<dbReference type="InterPro" id="IPR016024">
    <property type="entry name" value="ARM-type_fold"/>
</dbReference>
<evidence type="ECO:0000313" key="4">
    <source>
        <dbReference type="EMBL" id="TPX15549.1"/>
    </source>
</evidence>
<dbReference type="GO" id="GO:0005794">
    <property type="term" value="C:Golgi apparatus"/>
    <property type="evidence" value="ECO:0007669"/>
    <property type="project" value="TreeGrafter"/>
</dbReference>
<gene>
    <name evidence="4" type="ORF">E0L32_004247</name>
</gene>
<feature type="domain" description="LAA1-like C-terminal TPR repeats" evidence="3">
    <location>
        <begin position="1933"/>
        <end position="2094"/>
    </location>
</feature>
<dbReference type="Gene3D" id="1.25.10.10">
    <property type="entry name" value="Leucine-rich Repeat Variant"/>
    <property type="match status" value="3"/>
</dbReference>
<name>A0A507BDW6_9PEZI</name>
<dbReference type="GO" id="GO:0006897">
    <property type="term" value="P:endocytosis"/>
    <property type="evidence" value="ECO:0007669"/>
    <property type="project" value="TreeGrafter"/>
</dbReference>
<dbReference type="InParanoid" id="A0A507BDW6"/>
<accession>A0A507BDW6</accession>
<dbReference type="FunFam" id="1.25.10.10:FF:001484">
    <property type="entry name" value="HEAT repeat containing protein"/>
    <property type="match status" value="1"/>
</dbReference>
<dbReference type="SUPFAM" id="SSF48371">
    <property type="entry name" value="ARM repeat"/>
    <property type="match status" value="2"/>
</dbReference>
<dbReference type="Proteomes" id="UP000319257">
    <property type="component" value="Unassembled WGS sequence"/>
</dbReference>
<dbReference type="Pfam" id="PF25808">
    <property type="entry name" value="TPR_LAA1_C"/>
    <property type="match status" value="1"/>
</dbReference>
<dbReference type="OrthoDB" id="192608at2759"/>
<dbReference type="Pfam" id="PF25468">
    <property type="entry name" value="HEAT_HEATR5A"/>
    <property type="match status" value="1"/>
</dbReference>
<keyword evidence="5" id="KW-1185">Reference proteome</keyword>
<dbReference type="GO" id="GO:0005829">
    <property type="term" value="C:cytosol"/>
    <property type="evidence" value="ECO:0007669"/>
    <property type="project" value="GOC"/>
</dbReference>
<dbReference type="PANTHER" id="PTHR21663:SF0">
    <property type="entry name" value="HEAT REPEAT-CONTAINING PROTEIN 5B"/>
    <property type="match status" value="1"/>
</dbReference>
<dbReference type="InterPro" id="IPR057981">
    <property type="entry name" value="TPR_LAA1-like_C"/>
</dbReference>
<evidence type="ECO:0000256" key="2">
    <source>
        <dbReference type="SAM" id="MobiDB-lite"/>
    </source>
</evidence>
<dbReference type="FunFam" id="1.25.10.10:FF:000745">
    <property type="entry name" value="Chromosome 7, whole genome shotgun sequence"/>
    <property type="match status" value="1"/>
</dbReference>
<dbReference type="RefSeq" id="XP_030997260.1">
    <property type="nucleotide sequence ID" value="XM_031138637.1"/>
</dbReference>
<evidence type="ECO:0000256" key="1">
    <source>
        <dbReference type="ARBA" id="ARBA00008304"/>
    </source>
</evidence>
<feature type="region of interest" description="Disordered" evidence="2">
    <location>
        <begin position="860"/>
        <end position="879"/>
    </location>
</feature>
<dbReference type="EMBL" id="SKBQ01000020">
    <property type="protein sequence ID" value="TPX15549.1"/>
    <property type="molecule type" value="Genomic_DNA"/>
</dbReference>
<evidence type="ECO:0000313" key="5">
    <source>
        <dbReference type="Proteomes" id="UP000319257"/>
    </source>
</evidence>
<dbReference type="GO" id="GO:0030139">
    <property type="term" value="C:endocytic vesicle"/>
    <property type="evidence" value="ECO:0007669"/>
    <property type="project" value="TreeGrafter"/>
</dbReference>
<evidence type="ECO:0000259" key="3">
    <source>
        <dbReference type="Pfam" id="PF25808"/>
    </source>
</evidence>